<evidence type="ECO:0000313" key="5">
    <source>
        <dbReference type="EMBL" id="NOV98677.1"/>
    </source>
</evidence>
<sequence length="628" mass="66315">MSPTPPRSVVVCGSRFGRFSAEAVDRHPGLRLVAVLGRGSAASRALAERHGVPLVTAVADCPPTDLACVAVGSTIQDGPGSEIATAWLERGVHVVQEHPVHPRELADLLRTARRTGTSYRMNLHYRWVDPAPSFLDSAARLRDRQAPLFADVVTPVHLLLPVLDLLAGALGAARPVVVGDVLTEQGGSPFTVLTLSLGGVPVTLRVQNQLCPGDRDNHTVCWPRLAVGFPAGVLTLADLHGPVEWAPRWQIGGRGPQTATDEPTVSTTGAPGTFDEVFSERWPAALVRVLDELCEDVDTGRDPLRAAAWTMSVVQLWHQVAEALGPPEVVDARPVALLGTAAVLDLPAGASTPAATSAPPVPQAPSVPGAPDADAPGWEPYVDEAEFFDLAAAGHVGPVSAPLVVEALAGAPVGPGRPVVEIGAGTGLLTVVAASALPADVPWWAAEPAGPMRAVLMARVLDHGLGRRVTVLPDDAASVALPERAGAVLLCGVLGHLDDREHDRLWARLGEHLAPGAPVVVELMHLATPQHVDEAELATRQVGRHSYHWRWSARPDGPDHVRMSSRWQVRTPDGPDRESTASHRWRTSSLADVAAVAGQHGFALDADLSHPTSTPMAVFRLTPQESHV</sequence>
<feature type="domain" description="Gfo/Idh/MocA-like oxidoreductase N-terminal" evidence="2">
    <location>
        <begin position="8"/>
        <end position="121"/>
    </location>
</feature>
<dbReference type="PANTHER" id="PTHR43377:SF1">
    <property type="entry name" value="BILIVERDIN REDUCTASE A"/>
    <property type="match status" value="1"/>
</dbReference>
<dbReference type="InterPro" id="IPR041698">
    <property type="entry name" value="Methyltransf_25"/>
</dbReference>
<dbReference type="SUPFAM" id="SSF53335">
    <property type="entry name" value="S-adenosyl-L-methionine-dependent methyltransferases"/>
    <property type="match status" value="1"/>
</dbReference>
<evidence type="ECO:0000259" key="4">
    <source>
        <dbReference type="Pfam" id="PF21390"/>
    </source>
</evidence>
<proteinExistence type="predicted"/>
<evidence type="ECO:0000259" key="2">
    <source>
        <dbReference type="Pfam" id="PF01408"/>
    </source>
</evidence>
<dbReference type="SUPFAM" id="SSF51735">
    <property type="entry name" value="NAD(P)-binding Rossmann-fold domains"/>
    <property type="match status" value="1"/>
</dbReference>
<feature type="region of interest" description="Disordered" evidence="1">
    <location>
        <begin position="351"/>
        <end position="375"/>
    </location>
</feature>
<dbReference type="InterPro" id="IPR051450">
    <property type="entry name" value="Gfo/Idh/MocA_Oxidoreductases"/>
</dbReference>
<dbReference type="CDD" id="cd02440">
    <property type="entry name" value="AdoMet_MTases"/>
    <property type="match status" value="1"/>
</dbReference>
<feature type="domain" description="Thiazolinyl imine reductase-like C-terminal" evidence="4">
    <location>
        <begin position="145"/>
        <end position="246"/>
    </location>
</feature>
<organism evidence="5 6">
    <name type="scientific">Isoptericola halotolerans</name>
    <dbReference type="NCBI Taxonomy" id="300560"/>
    <lineage>
        <taxon>Bacteria</taxon>
        <taxon>Bacillati</taxon>
        <taxon>Actinomycetota</taxon>
        <taxon>Actinomycetes</taxon>
        <taxon>Micrococcales</taxon>
        <taxon>Promicromonosporaceae</taxon>
        <taxon>Isoptericola</taxon>
    </lineage>
</organism>
<dbReference type="Pfam" id="PF21390">
    <property type="entry name" value="Irp3-like_C"/>
    <property type="match status" value="1"/>
</dbReference>
<name>A0ABX2A736_9MICO</name>
<dbReference type="InterPro" id="IPR029063">
    <property type="entry name" value="SAM-dependent_MTases_sf"/>
</dbReference>
<dbReference type="InterPro" id="IPR048655">
    <property type="entry name" value="Irp3-like_C"/>
</dbReference>
<feature type="compositionally biased region" description="Polar residues" evidence="1">
    <location>
        <begin position="257"/>
        <end position="270"/>
    </location>
</feature>
<reference evidence="5 6" key="1">
    <citation type="submission" date="2020-05" db="EMBL/GenBank/DDBJ databases">
        <title>Genomic Encyclopedia of Type Strains, Phase III (KMG-III): the genomes of soil and plant-associated and newly described type strains.</title>
        <authorList>
            <person name="Whitman W."/>
        </authorList>
    </citation>
    <scope>NUCLEOTIDE SEQUENCE [LARGE SCALE GENOMIC DNA]</scope>
    <source>
        <strain evidence="5 6">KCTC 19046</strain>
    </source>
</reference>
<feature type="region of interest" description="Disordered" evidence="1">
    <location>
        <begin position="253"/>
        <end position="274"/>
    </location>
</feature>
<evidence type="ECO:0000256" key="1">
    <source>
        <dbReference type="SAM" id="MobiDB-lite"/>
    </source>
</evidence>
<dbReference type="InterPro" id="IPR036291">
    <property type="entry name" value="NAD(P)-bd_dom_sf"/>
</dbReference>
<dbReference type="Gene3D" id="3.40.50.720">
    <property type="entry name" value="NAD(P)-binding Rossmann-like Domain"/>
    <property type="match status" value="1"/>
</dbReference>
<dbReference type="NCBIfam" id="TIGR01761">
    <property type="entry name" value="thiaz-red"/>
    <property type="match status" value="1"/>
</dbReference>
<dbReference type="Gene3D" id="3.30.360.10">
    <property type="entry name" value="Dihydrodipicolinate Reductase, domain 2"/>
    <property type="match status" value="1"/>
</dbReference>
<dbReference type="Gene3D" id="3.40.50.150">
    <property type="entry name" value="Vaccinia Virus protein VP39"/>
    <property type="match status" value="1"/>
</dbReference>
<dbReference type="Pfam" id="PF13649">
    <property type="entry name" value="Methyltransf_25"/>
    <property type="match status" value="1"/>
</dbReference>
<keyword evidence="6" id="KW-1185">Reference proteome</keyword>
<dbReference type="PANTHER" id="PTHR43377">
    <property type="entry name" value="BILIVERDIN REDUCTASE A"/>
    <property type="match status" value="1"/>
</dbReference>
<dbReference type="InterPro" id="IPR000683">
    <property type="entry name" value="Gfo/Idh/MocA-like_OxRdtase_N"/>
</dbReference>
<dbReference type="EMBL" id="JABEZU010000004">
    <property type="protein sequence ID" value="NOV98677.1"/>
    <property type="molecule type" value="Genomic_DNA"/>
</dbReference>
<feature type="domain" description="Methyltransferase" evidence="3">
    <location>
        <begin position="419"/>
        <end position="516"/>
    </location>
</feature>
<evidence type="ECO:0000259" key="3">
    <source>
        <dbReference type="Pfam" id="PF13649"/>
    </source>
</evidence>
<gene>
    <name evidence="5" type="ORF">HDG69_003272</name>
</gene>
<evidence type="ECO:0000313" key="6">
    <source>
        <dbReference type="Proteomes" id="UP000757540"/>
    </source>
</evidence>
<dbReference type="Pfam" id="PF01408">
    <property type="entry name" value="GFO_IDH_MocA"/>
    <property type="match status" value="1"/>
</dbReference>
<dbReference type="Proteomes" id="UP000757540">
    <property type="component" value="Unassembled WGS sequence"/>
</dbReference>
<dbReference type="InterPro" id="IPR010091">
    <property type="entry name" value="Thiazolinyl_imide_reductase"/>
</dbReference>
<dbReference type="RefSeq" id="WP_171784877.1">
    <property type="nucleotide sequence ID" value="NZ_JABEZU010000004.1"/>
</dbReference>
<accession>A0ABX2A736</accession>
<comment type="caution">
    <text evidence="5">The sequence shown here is derived from an EMBL/GenBank/DDBJ whole genome shotgun (WGS) entry which is preliminary data.</text>
</comment>
<protein>
    <submittedName>
        <fullName evidence="5">Thiazolinyl imide reductase</fullName>
    </submittedName>
</protein>